<dbReference type="AlphaFoldDB" id="A0A7C9LWE0"/>
<dbReference type="EMBL" id="WOXT01000001">
    <property type="protein sequence ID" value="MUV13505.1"/>
    <property type="molecule type" value="Genomic_DNA"/>
</dbReference>
<sequence>MSLAHRYEPKEPERASVDARAGPAVLEFGAPWCGHCIAAQPAIEAAFAEHTDVHHLKIEDGRGLPLGRSFRVKLWPTLVFLRDGEEVARLVRPTTPGPIAEALARIDPPASP</sequence>
<reference evidence="2 3" key="1">
    <citation type="submission" date="2019-12" db="EMBL/GenBank/DDBJ databases">
        <authorList>
            <person name="Xu J."/>
        </authorList>
    </citation>
    <scope>NUCLEOTIDE SEQUENCE [LARGE SCALE GENOMIC DNA]</scope>
    <source>
        <strain evidence="2 3">HX-5-24</strain>
    </source>
</reference>
<dbReference type="RefSeq" id="WP_156640690.1">
    <property type="nucleotide sequence ID" value="NZ_WOXT01000001.1"/>
</dbReference>
<proteinExistence type="predicted"/>
<name>A0A7C9LWE0_9GAMM</name>
<dbReference type="InterPro" id="IPR013766">
    <property type="entry name" value="Thioredoxin_domain"/>
</dbReference>
<dbReference type="Proteomes" id="UP000479692">
    <property type="component" value="Unassembled WGS sequence"/>
</dbReference>
<accession>A0A7C9LWE0</accession>
<dbReference type="SUPFAM" id="SSF52833">
    <property type="entry name" value="Thioredoxin-like"/>
    <property type="match status" value="1"/>
</dbReference>
<evidence type="ECO:0000259" key="1">
    <source>
        <dbReference type="PROSITE" id="PS51352"/>
    </source>
</evidence>
<comment type="caution">
    <text evidence="2">The sequence shown here is derived from an EMBL/GenBank/DDBJ whole genome shotgun (WGS) entry which is preliminary data.</text>
</comment>
<organism evidence="2 3">
    <name type="scientific">Noviluteimonas gilva</name>
    <dbReference type="NCBI Taxonomy" id="2682097"/>
    <lineage>
        <taxon>Bacteria</taxon>
        <taxon>Pseudomonadati</taxon>
        <taxon>Pseudomonadota</taxon>
        <taxon>Gammaproteobacteria</taxon>
        <taxon>Lysobacterales</taxon>
        <taxon>Lysobacteraceae</taxon>
        <taxon>Noviluteimonas</taxon>
    </lineage>
</organism>
<dbReference type="Gene3D" id="3.40.30.10">
    <property type="entry name" value="Glutaredoxin"/>
    <property type="match status" value="1"/>
</dbReference>
<feature type="domain" description="Thioredoxin" evidence="1">
    <location>
        <begin position="1"/>
        <end position="111"/>
    </location>
</feature>
<dbReference type="CDD" id="cd02947">
    <property type="entry name" value="TRX_family"/>
    <property type="match status" value="1"/>
</dbReference>
<evidence type="ECO:0000313" key="3">
    <source>
        <dbReference type="Proteomes" id="UP000479692"/>
    </source>
</evidence>
<keyword evidence="3" id="KW-1185">Reference proteome</keyword>
<evidence type="ECO:0000313" key="2">
    <source>
        <dbReference type="EMBL" id="MUV13505.1"/>
    </source>
</evidence>
<protein>
    <submittedName>
        <fullName evidence="2">Thioredoxin</fullName>
    </submittedName>
</protein>
<gene>
    <name evidence="2" type="ORF">GN331_04705</name>
</gene>
<dbReference type="PROSITE" id="PS51352">
    <property type="entry name" value="THIOREDOXIN_2"/>
    <property type="match status" value="1"/>
</dbReference>
<dbReference type="Pfam" id="PF00085">
    <property type="entry name" value="Thioredoxin"/>
    <property type="match status" value="1"/>
</dbReference>
<dbReference type="InterPro" id="IPR036249">
    <property type="entry name" value="Thioredoxin-like_sf"/>
</dbReference>